<sequence length="130" mass="14407">MVVARRTVVVWLAAAAIVFGAAVWLAHRINSDTRPDADRAESVRITDSGVEYEHGKQVFSASYTIHNDEHHAVTYTIVFDFEDGVTKTVSWRVGPGMSVQRTVSTPWEKPHPWGDGTPSEVRIAEVTTSE</sequence>
<keyword evidence="2" id="KW-1185">Reference proteome</keyword>
<organism evidence="1 2">
    <name type="scientific">Streptomyces capoamus</name>
    <dbReference type="NCBI Taxonomy" id="68183"/>
    <lineage>
        <taxon>Bacteria</taxon>
        <taxon>Bacillati</taxon>
        <taxon>Actinomycetota</taxon>
        <taxon>Actinomycetes</taxon>
        <taxon>Kitasatosporales</taxon>
        <taxon>Streptomycetaceae</taxon>
        <taxon>Streptomyces</taxon>
    </lineage>
</organism>
<gene>
    <name evidence="1" type="ORF">GCM10018980_35180</name>
</gene>
<evidence type="ECO:0000313" key="2">
    <source>
        <dbReference type="Proteomes" id="UP000619355"/>
    </source>
</evidence>
<protein>
    <submittedName>
        <fullName evidence="1">Uncharacterized protein</fullName>
    </submittedName>
</protein>
<name>A0A919C4U9_9ACTN</name>
<dbReference type="EMBL" id="BNBF01000009">
    <property type="protein sequence ID" value="GHG51981.1"/>
    <property type="molecule type" value="Genomic_DNA"/>
</dbReference>
<comment type="caution">
    <text evidence="1">The sequence shown here is derived from an EMBL/GenBank/DDBJ whole genome shotgun (WGS) entry which is preliminary data.</text>
</comment>
<reference evidence="2" key="1">
    <citation type="journal article" date="2019" name="Int. J. Syst. Evol. Microbiol.">
        <title>The Global Catalogue of Microorganisms (GCM) 10K type strain sequencing project: providing services to taxonomists for standard genome sequencing and annotation.</title>
        <authorList>
            <consortium name="The Broad Institute Genomics Platform"/>
            <consortium name="The Broad Institute Genome Sequencing Center for Infectious Disease"/>
            <person name="Wu L."/>
            <person name="Ma J."/>
        </authorList>
    </citation>
    <scope>NUCLEOTIDE SEQUENCE [LARGE SCALE GENOMIC DNA]</scope>
    <source>
        <strain evidence="2">JCM 4253</strain>
    </source>
</reference>
<accession>A0A919C4U9</accession>
<dbReference type="AlphaFoldDB" id="A0A919C4U9"/>
<dbReference type="RefSeq" id="WP_189982655.1">
    <property type="nucleotide sequence ID" value="NZ_BNBF01000009.1"/>
</dbReference>
<evidence type="ECO:0000313" key="1">
    <source>
        <dbReference type="EMBL" id="GHG51981.1"/>
    </source>
</evidence>
<proteinExistence type="predicted"/>
<dbReference type="Proteomes" id="UP000619355">
    <property type="component" value="Unassembled WGS sequence"/>
</dbReference>